<dbReference type="PROSITE" id="PS51159">
    <property type="entry name" value="CBM21"/>
    <property type="match status" value="1"/>
</dbReference>
<feature type="compositionally biased region" description="Low complexity" evidence="1">
    <location>
        <begin position="561"/>
        <end position="575"/>
    </location>
</feature>
<dbReference type="STRING" id="498019.A0A2H0ZMD9"/>
<dbReference type="GO" id="GO:0000164">
    <property type="term" value="C:protein phosphatase type 1 complex"/>
    <property type="evidence" value="ECO:0007669"/>
    <property type="project" value="TreeGrafter"/>
</dbReference>
<evidence type="ECO:0000256" key="1">
    <source>
        <dbReference type="SAM" id="MobiDB-lite"/>
    </source>
</evidence>
<accession>A0A2H0ZMD9</accession>
<dbReference type="EMBL" id="PEKT03000001">
    <property type="protein sequence ID" value="KAK8442914.1"/>
    <property type="molecule type" value="Genomic_DNA"/>
</dbReference>
<feature type="region of interest" description="Disordered" evidence="1">
    <location>
        <begin position="652"/>
        <end position="695"/>
    </location>
</feature>
<feature type="compositionally biased region" description="Basic and acidic residues" evidence="1">
    <location>
        <begin position="194"/>
        <end position="208"/>
    </location>
</feature>
<dbReference type="Pfam" id="PF03370">
    <property type="entry name" value="CBM_21"/>
    <property type="match status" value="1"/>
</dbReference>
<feature type="compositionally biased region" description="Low complexity" evidence="1">
    <location>
        <begin position="100"/>
        <end position="120"/>
    </location>
</feature>
<dbReference type="GO" id="GO:0005979">
    <property type="term" value="P:regulation of glycogen biosynthetic process"/>
    <property type="evidence" value="ECO:0007669"/>
    <property type="project" value="TreeGrafter"/>
</dbReference>
<dbReference type="EMBL" id="PEKT02000007">
    <property type="protein sequence ID" value="PIS51805.1"/>
    <property type="molecule type" value="Genomic_DNA"/>
</dbReference>
<feature type="region of interest" description="Disordered" evidence="1">
    <location>
        <begin position="1"/>
        <end position="67"/>
    </location>
</feature>
<dbReference type="Gene3D" id="2.60.40.2440">
    <property type="entry name" value="Carbohydrate binding type-21 domain"/>
    <property type="match status" value="1"/>
</dbReference>
<feature type="domain" description="CBM21" evidence="2">
    <location>
        <begin position="325"/>
        <end position="459"/>
    </location>
</feature>
<evidence type="ECO:0000259" key="2">
    <source>
        <dbReference type="PROSITE" id="PS51159"/>
    </source>
</evidence>
<dbReference type="VEuPathDB" id="FungiDB:CJI97_003479"/>
<dbReference type="GO" id="GO:0008157">
    <property type="term" value="F:protein phosphatase 1 binding"/>
    <property type="evidence" value="ECO:0007669"/>
    <property type="project" value="TreeGrafter"/>
</dbReference>
<feature type="region of interest" description="Disordered" evidence="1">
    <location>
        <begin position="100"/>
        <end position="223"/>
    </location>
</feature>
<feature type="compositionally biased region" description="Basic and acidic residues" evidence="1">
    <location>
        <begin position="140"/>
        <end position="150"/>
    </location>
</feature>
<dbReference type="VEuPathDB" id="FungiDB:CJJ07_001097"/>
<dbReference type="InterPro" id="IPR038175">
    <property type="entry name" value="CBM21_dom_sf"/>
</dbReference>
<proteinExistence type="predicted"/>
<protein>
    <recommendedName>
        <fullName evidence="2">CBM21 domain-containing protein</fullName>
    </recommendedName>
</protein>
<dbReference type="Proteomes" id="UP000230249">
    <property type="component" value="Unassembled WGS sequence"/>
</dbReference>
<feature type="region of interest" description="Disordered" evidence="1">
    <location>
        <begin position="469"/>
        <end position="633"/>
    </location>
</feature>
<dbReference type="AlphaFoldDB" id="A0A2H0ZMD9"/>
<dbReference type="VEuPathDB" id="FungiDB:QG37_01809"/>
<keyword evidence="5" id="KW-1185">Reference proteome</keyword>
<dbReference type="GO" id="GO:2001069">
    <property type="term" value="F:glycogen binding"/>
    <property type="evidence" value="ECO:0007669"/>
    <property type="project" value="TreeGrafter"/>
</dbReference>
<feature type="compositionally biased region" description="Acidic residues" evidence="1">
    <location>
        <begin position="258"/>
        <end position="269"/>
    </location>
</feature>
<dbReference type="PANTHER" id="PTHR12307">
    <property type="entry name" value="PROTEIN PHOSPHATASE 1 REGULATORY SUBUNIT"/>
    <property type="match status" value="1"/>
</dbReference>
<reference evidence="4 5" key="1">
    <citation type="journal article" date="2017" name="Clin. Infect. Dis.">
        <title>Simultaneous emergence of multidrug-resistant Candida auris on 3 continents confirmed by whole-genome sequencing and epidemiological analyses.</title>
        <authorList>
            <person name="Lockhart S.R."/>
            <person name="Etienne K.A."/>
            <person name="Vallabhaneni S."/>
            <person name="Farooqi J."/>
            <person name="Chowdhary A."/>
            <person name="Govender N.P."/>
            <person name="Colombo A.L."/>
            <person name="Calvo B."/>
            <person name="Cuomo C.A."/>
            <person name="Desjardins C.A."/>
            <person name="Berkow E.L."/>
            <person name="Castanheira M."/>
            <person name="Magobo R.E."/>
            <person name="Jabeen K."/>
            <person name="Asghar R.J."/>
            <person name="Meis J.F."/>
            <person name="Jackson B."/>
            <person name="Chiller T."/>
            <person name="Litvintseva A.P."/>
        </authorList>
    </citation>
    <scope>NUCLEOTIDE SEQUENCE [LARGE SCALE GENOMIC DNA]</scope>
    <source>
        <strain evidence="4 5">B8441</strain>
    </source>
</reference>
<feature type="region of interest" description="Disordered" evidence="1">
    <location>
        <begin position="241"/>
        <end position="269"/>
    </location>
</feature>
<sequence length="695" mass="76534">MTTLGAAGLPGPVSSEHHPQLGPPSNDISDRDLSAFSSPPLNVCAPTTSNKNLLQPQQTMSAKSEMLSASEIVVPEVDTSSPSWSSHSSGDHGYFRASHAVYSSHSPSSSKSGSISSTDSAESEIPLSMRFMYKPSRSGDQLRKASDPTRRNSLMNAHIDESSTASPPRDASESPSHSRSFSMDAAPYRLVRKKSGEIVKSSLKDNISKHRSKSLPSTPSFKSVHFGDDADVRYFSKKDRPTAISASNSPSLDTQSNGEDDDDMSGDDEDYLSRAQAMIDYYDDELNSHADSSYAPQKASGITKYPSPHHGRLIDWDVNVINLPSSSVHDRIVSIHPPVFLERVFVSPDKKFLLGHIAVNNIAFEKSVTVRYTLDNWATIVEIPTIYVPDIPTTLRNHNYDRFMFKIPLDSMFNSFHLSDEGAFSFSRQHEKMYHMCIRYCLPGHEFWDNNGGKDYSIKLKKTIRSMEQSAGPGMKNGSVNERATPRLQGGVMELPKTARSKPEEHSQRPKYSSHYMKRFHSEPNLKNVNSDITKGSDTSTNSAAENNQMGKDNMYFTSPRNSNIGGIRGNGVNNLDPQSEEPTSDSSQTSRGMSSSNTEALSETVLPPPDLAPNPPTKNTIEKDKNSSNFNNLLDSKSYRELLDSYCFFTSPSRSCPTNASASEDNSPTDTTDAPPVRVPDTDGTFTISSFLRS</sequence>
<dbReference type="VEuPathDB" id="FungiDB:CJI96_0002063"/>
<comment type="caution">
    <text evidence="4">The sequence shown here is derived from an EMBL/GenBank/DDBJ whole genome shotgun (WGS) entry which is preliminary data.</text>
</comment>
<feature type="compositionally biased region" description="Polar residues" evidence="1">
    <location>
        <begin position="585"/>
        <end position="602"/>
    </location>
</feature>
<organism evidence="4">
    <name type="scientific">Candidozyma auris</name>
    <name type="common">Yeast</name>
    <name type="synonym">Candida auris</name>
    <dbReference type="NCBI Taxonomy" id="498019"/>
    <lineage>
        <taxon>Eukaryota</taxon>
        <taxon>Fungi</taxon>
        <taxon>Dikarya</taxon>
        <taxon>Ascomycota</taxon>
        <taxon>Saccharomycotina</taxon>
        <taxon>Pichiomycetes</taxon>
        <taxon>Metschnikowiaceae</taxon>
        <taxon>Candidozyma</taxon>
    </lineage>
</organism>
<reference evidence="3 5" key="3">
    <citation type="journal article" date="2018" name="Nat. Commun.">
        <title>Genomic insights into multidrug-resistance, mating and virulence in Candida auris and related emerging species.</title>
        <authorList>
            <person name="Munoz J.F."/>
            <person name="Gade L."/>
            <person name="Chow N.A."/>
            <person name="Loparev V.N."/>
            <person name="Juieng P."/>
            <person name="Berkow E.L."/>
            <person name="Farrer R.A."/>
            <person name="Litvintseva A.P."/>
            <person name="Cuomo C.A."/>
        </authorList>
    </citation>
    <scope>GENOME REANNOTATION</scope>
    <source>
        <strain evidence="3 5">B8441</strain>
    </source>
</reference>
<dbReference type="PANTHER" id="PTHR12307:SF36">
    <property type="entry name" value="GLYCOGEN-BINDING SUBUNIT 76A"/>
    <property type="match status" value="1"/>
</dbReference>
<feature type="compositionally biased region" description="Pro residues" evidence="1">
    <location>
        <begin position="607"/>
        <end position="617"/>
    </location>
</feature>
<reference evidence="4" key="2">
    <citation type="submission" date="2017-11" db="EMBL/GenBank/DDBJ databases">
        <title>Candida auris genome assembly and annotation.</title>
        <authorList>
            <person name="Munoz J.F."/>
            <person name="Gade L.G."/>
            <person name="Chow N.A."/>
            <person name="Litvintseva A.P."/>
            <person name="Loparev V.N."/>
            <person name="Cuomo C.A."/>
        </authorList>
    </citation>
    <scope>NUCLEOTIDE SEQUENCE</scope>
    <source>
        <strain evidence="4">B8441</strain>
    </source>
</reference>
<evidence type="ECO:0000313" key="5">
    <source>
        <dbReference type="Proteomes" id="UP000230249"/>
    </source>
</evidence>
<name>A0A2H0ZMD9_CANAR</name>
<feature type="compositionally biased region" description="Polar residues" evidence="1">
    <location>
        <begin position="244"/>
        <end position="257"/>
    </location>
</feature>
<dbReference type="InterPro" id="IPR005036">
    <property type="entry name" value="CBM21_dom"/>
</dbReference>
<evidence type="ECO:0000313" key="3">
    <source>
        <dbReference type="EMBL" id="KAK8442914.1"/>
    </source>
</evidence>
<reference evidence="3" key="4">
    <citation type="submission" date="2024-03" db="EMBL/GenBank/DDBJ databases">
        <title>Improved genome assembly of Candida auris strain B8441 and annotation of B11205.</title>
        <authorList>
            <person name="Cauldron N.C."/>
            <person name="Shea T."/>
            <person name="Cuomo C.A."/>
        </authorList>
    </citation>
    <scope>NUCLEOTIDE SEQUENCE</scope>
    <source>
        <strain evidence="3">B8441</strain>
    </source>
</reference>
<dbReference type="OMA" id="ENYCFFS"/>
<gene>
    <name evidence="4" type="ORF">B9J08_003404</name>
    <name evidence="3" type="ORF">B9J08_01265</name>
</gene>
<feature type="compositionally biased region" description="Polar residues" evidence="1">
    <location>
        <begin position="652"/>
        <end position="673"/>
    </location>
</feature>
<dbReference type="VEuPathDB" id="FungiDB:B9J08_003404"/>
<evidence type="ECO:0000313" key="4">
    <source>
        <dbReference type="EMBL" id="PIS51805.1"/>
    </source>
</evidence>
<dbReference type="InterPro" id="IPR050782">
    <property type="entry name" value="PP1_regulatory_subunit_3"/>
</dbReference>
<dbReference type="VEuPathDB" id="FungiDB:CJJ09_000701"/>
<feature type="compositionally biased region" description="Polar residues" evidence="1">
    <location>
        <begin position="685"/>
        <end position="695"/>
    </location>
</feature>
<feature type="compositionally biased region" description="Polar residues" evidence="1">
    <location>
        <begin position="525"/>
        <end position="560"/>
    </location>
</feature>
<feature type="compositionally biased region" description="Polar residues" evidence="1">
    <location>
        <begin position="35"/>
        <end position="62"/>
    </location>
</feature>